<dbReference type="InterPro" id="IPR012506">
    <property type="entry name" value="TMEM86B-like"/>
</dbReference>
<keyword evidence="3 6" id="KW-0812">Transmembrane</keyword>
<keyword evidence="5 6" id="KW-0472">Membrane</keyword>
<dbReference type="GO" id="GO:0016020">
    <property type="term" value="C:membrane"/>
    <property type="evidence" value="ECO:0007669"/>
    <property type="project" value="UniProtKB-SubCell"/>
</dbReference>
<evidence type="ECO:0000256" key="5">
    <source>
        <dbReference type="ARBA" id="ARBA00023136"/>
    </source>
</evidence>
<evidence type="ECO:0000256" key="3">
    <source>
        <dbReference type="ARBA" id="ARBA00022692"/>
    </source>
</evidence>
<organism evidence="7 8">
    <name type="scientific">Sphingobacterium zhuxiongii</name>
    <dbReference type="NCBI Taxonomy" id="2662364"/>
    <lineage>
        <taxon>Bacteria</taxon>
        <taxon>Pseudomonadati</taxon>
        <taxon>Bacteroidota</taxon>
        <taxon>Sphingobacteriia</taxon>
        <taxon>Sphingobacteriales</taxon>
        <taxon>Sphingobacteriaceae</taxon>
        <taxon>Sphingobacterium</taxon>
    </lineage>
</organism>
<evidence type="ECO:0000313" key="8">
    <source>
        <dbReference type="Proteomes" id="UP000326921"/>
    </source>
</evidence>
<dbReference type="AlphaFoldDB" id="A0A5Q0Q8C6"/>
<evidence type="ECO:0000313" key="7">
    <source>
        <dbReference type="EMBL" id="QGA25743.1"/>
    </source>
</evidence>
<reference evidence="7 8" key="1">
    <citation type="submission" date="2019-10" db="EMBL/GenBank/DDBJ databases">
        <authorList>
            <person name="Dong K."/>
        </authorList>
    </citation>
    <scope>NUCLEOTIDE SEQUENCE [LARGE SCALE GENOMIC DNA]</scope>
    <source>
        <strain evidence="8">dk4302</strain>
    </source>
</reference>
<evidence type="ECO:0000256" key="6">
    <source>
        <dbReference type="SAM" id="Phobius"/>
    </source>
</evidence>
<feature type="transmembrane region" description="Helical" evidence="6">
    <location>
        <begin position="138"/>
        <end position="156"/>
    </location>
</feature>
<feature type="transmembrane region" description="Helical" evidence="6">
    <location>
        <begin position="163"/>
        <end position="185"/>
    </location>
</feature>
<gene>
    <name evidence="7" type="ORF">GFH32_05135</name>
</gene>
<evidence type="ECO:0000256" key="1">
    <source>
        <dbReference type="ARBA" id="ARBA00004141"/>
    </source>
</evidence>
<sequence length="228" mass="25810">MKKTIPHIVYFLLFAIHMYSVSEDLQSLRMATKPLICVVLIAYLFQATRLKSTFQKLVAVGLAFGLIGDIFLMLPNKFLFGLGAFLIGHICYVVAFYKQVYFIQLNKHKIRLLIALILSLYSYNFYNLLSPSLGIEKYPVILYIFVIAMMGYFAFLRKYQTNLWSFLAIMIGAVLFIISDSILAANKFVAYIANSGLIIMGTYMLAQYGITLGTVLDNSRKAIPSSIK</sequence>
<dbReference type="Pfam" id="PF07947">
    <property type="entry name" value="YhhN"/>
    <property type="match status" value="1"/>
</dbReference>
<keyword evidence="8" id="KW-1185">Reference proteome</keyword>
<accession>A0A5Q0Q8C6</accession>
<evidence type="ECO:0000256" key="2">
    <source>
        <dbReference type="ARBA" id="ARBA00007375"/>
    </source>
</evidence>
<evidence type="ECO:0000256" key="4">
    <source>
        <dbReference type="ARBA" id="ARBA00022989"/>
    </source>
</evidence>
<proteinExistence type="inferred from homology"/>
<dbReference type="GO" id="GO:0016787">
    <property type="term" value="F:hydrolase activity"/>
    <property type="evidence" value="ECO:0007669"/>
    <property type="project" value="TreeGrafter"/>
</dbReference>
<comment type="similarity">
    <text evidence="2">Belongs to the TMEM86 family.</text>
</comment>
<dbReference type="KEGG" id="sphe:GFH32_05135"/>
<keyword evidence="4 6" id="KW-1133">Transmembrane helix</keyword>
<feature type="transmembrane region" description="Helical" evidence="6">
    <location>
        <begin position="80"/>
        <end position="97"/>
    </location>
</feature>
<dbReference type="EMBL" id="CP045652">
    <property type="protein sequence ID" value="QGA25743.1"/>
    <property type="molecule type" value="Genomic_DNA"/>
</dbReference>
<name>A0A5Q0Q8C6_9SPHI</name>
<dbReference type="Proteomes" id="UP000326921">
    <property type="component" value="Chromosome"/>
</dbReference>
<dbReference type="PANTHER" id="PTHR31885">
    <property type="entry name" value="GH04784P"/>
    <property type="match status" value="1"/>
</dbReference>
<comment type="subcellular location">
    <subcellularLocation>
        <location evidence="1">Membrane</location>
        <topology evidence="1">Multi-pass membrane protein</topology>
    </subcellularLocation>
</comment>
<feature type="transmembrane region" description="Helical" evidence="6">
    <location>
        <begin position="28"/>
        <end position="45"/>
    </location>
</feature>
<feature type="transmembrane region" description="Helical" evidence="6">
    <location>
        <begin position="7"/>
        <end position="22"/>
    </location>
</feature>
<feature type="transmembrane region" description="Helical" evidence="6">
    <location>
        <begin position="109"/>
        <end position="126"/>
    </location>
</feature>
<feature type="transmembrane region" description="Helical" evidence="6">
    <location>
        <begin position="191"/>
        <end position="216"/>
    </location>
</feature>
<feature type="transmembrane region" description="Helical" evidence="6">
    <location>
        <begin position="57"/>
        <end position="74"/>
    </location>
</feature>
<protein>
    <submittedName>
        <fullName evidence="7">Lysoplasmalogenase</fullName>
    </submittedName>
</protein>
<dbReference type="PANTHER" id="PTHR31885:SF6">
    <property type="entry name" value="GH04784P"/>
    <property type="match status" value="1"/>
</dbReference>